<dbReference type="EMBL" id="LT963352">
    <property type="protein sequence ID" value="SOR78111.1"/>
    <property type="molecule type" value="Genomic_DNA"/>
</dbReference>
<keyword evidence="4" id="KW-1185">Reference proteome</keyword>
<protein>
    <submittedName>
        <fullName evidence="3">D-amino acid dehydrogenase small subunit</fullName>
    </submittedName>
</protein>
<evidence type="ECO:0000313" key="3">
    <source>
        <dbReference type="EMBL" id="SOR78111.1"/>
    </source>
</evidence>
<reference evidence="4" key="1">
    <citation type="submission" date="2017-11" db="EMBL/GenBank/DDBJ databases">
        <authorList>
            <person name="Wibberg D."/>
        </authorList>
    </citation>
    <scope>NUCLEOTIDE SEQUENCE [LARGE SCALE GENOMIC DNA]</scope>
</reference>
<evidence type="ECO:0000259" key="2">
    <source>
        <dbReference type="Pfam" id="PF01266"/>
    </source>
</evidence>
<dbReference type="GO" id="GO:0016491">
    <property type="term" value="F:oxidoreductase activity"/>
    <property type="evidence" value="ECO:0007669"/>
    <property type="project" value="UniProtKB-KW"/>
</dbReference>
<dbReference type="Proteomes" id="UP000235464">
    <property type="component" value="Chromosome I"/>
</dbReference>
<feature type="domain" description="FAD dependent oxidoreductase" evidence="2">
    <location>
        <begin position="132"/>
        <end position="557"/>
    </location>
</feature>
<dbReference type="GO" id="GO:0005737">
    <property type="term" value="C:cytoplasm"/>
    <property type="evidence" value="ECO:0007669"/>
    <property type="project" value="TreeGrafter"/>
</dbReference>
<dbReference type="Gene3D" id="3.50.50.60">
    <property type="entry name" value="FAD/NAD(P)-binding domain"/>
    <property type="match status" value="2"/>
</dbReference>
<dbReference type="AlphaFoldDB" id="A0A2N9B443"/>
<dbReference type="PANTHER" id="PTHR13847">
    <property type="entry name" value="SARCOSINE DEHYDROGENASE-RELATED"/>
    <property type="match status" value="1"/>
</dbReference>
<proteinExistence type="predicted"/>
<sequence>MKTIITTPSSELAYSDFLRGGDIVHLPDLDTAPADELLREVTAHGARGLIMSRRPPEAFLRHWCQSVPGTTYLSYVTGTPSRSAPRDLVEFNHPDGGLASIATALSGFERRFTLQHAPAHPALPASGSRETVLIGAGVVNLVTALYLWRDGYRVTVLDRSPAPGGEHWRRYGCTHAGDDARMFTFTEMDGYNNQDFHGRPPAHFRLPVDQGGWLAAGDRPLSPSERAWIDEFERVPSWLARAYNQDIFAFTAEAFHEWTALRQEHPNLFEDVVLTDGVLRLYADPDHHRAALARHCALGALARELTPGQLSEEFPGLAGAFETGALAGGFLVPGFTVGVHRFTQRLVTFLQERGVVFHWDTPVRWVRRDGTGTVTGFDCPVPVPADAHVVASPGVDGQALLMGSPCEGRIQGVLGGWMRISNEHARLPHSLKVGRKGHVTEDANVTVARDGDGRPTLIVGSGYGYTGVGTDADEAQLDAIRLGIIDTIERLFPDQAHRSASSRPADNYDFKYCVRPWTATSLGIYHAETTAHGGLFVINGGHNTGGFAQAPAVARAVLASLGDQPHPMHALYHPERFTAFMTDAASATTAPRAPAASRI</sequence>
<dbReference type="Gene3D" id="3.30.9.10">
    <property type="entry name" value="D-Amino Acid Oxidase, subunit A, domain 2"/>
    <property type="match status" value="1"/>
</dbReference>
<accession>A0A2N9B443</accession>
<evidence type="ECO:0000313" key="4">
    <source>
        <dbReference type="Proteomes" id="UP000235464"/>
    </source>
</evidence>
<name>A0A2N9B443_STRCX</name>
<dbReference type="SUPFAM" id="SSF51905">
    <property type="entry name" value="FAD/NAD(P)-binding domain"/>
    <property type="match status" value="1"/>
</dbReference>
<dbReference type="RefSeq" id="WP_010039093.1">
    <property type="nucleotide sequence ID" value="NZ_LT962942.1"/>
</dbReference>
<dbReference type="InterPro" id="IPR036188">
    <property type="entry name" value="FAD/NAD-bd_sf"/>
</dbReference>
<dbReference type="InterPro" id="IPR006076">
    <property type="entry name" value="FAD-dep_OxRdtase"/>
</dbReference>
<dbReference type="Pfam" id="PF01266">
    <property type="entry name" value="DAO"/>
    <property type="match status" value="1"/>
</dbReference>
<organism evidence="3 4">
    <name type="scientific">Streptomyces chartreusis NRRL 3882</name>
    <dbReference type="NCBI Taxonomy" id="1079985"/>
    <lineage>
        <taxon>Bacteria</taxon>
        <taxon>Bacillati</taxon>
        <taxon>Actinomycetota</taxon>
        <taxon>Actinomycetes</taxon>
        <taxon>Kitasatosporales</taxon>
        <taxon>Streptomycetaceae</taxon>
        <taxon>Streptomyces</taxon>
    </lineage>
</organism>
<keyword evidence="1" id="KW-0560">Oxidoreductase</keyword>
<dbReference type="PANTHER" id="PTHR13847:SF289">
    <property type="entry name" value="GLYCINE OXIDASE"/>
    <property type="match status" value="1"/>
</dbReference>
<evidence type="ECO:0000256" key="1">
    <source>
        <dbReference type="ARBA" id="ARBA00023002"/>
    </source>
</evidence>
<gene>
    <name evidence="3" type="ORF">SCNRRL3882_1579</name>
</gene>
<dbReference type="OrthoDB" id="9805337at2"/>